<organism evidence="1 2">
    <name type="scientific">Massariosphaeria phaeospora</name>
    <dbReference type="NCBI Taxonomy" id="100035"/>
    <lineage>
        <taxon>Eukaryota</taxon>
        <taxon>Fungi</taxon>
        <taxon>Dikarya</taxon>
        <taxon>Ascomycota</taxon>
        <taxon>Pezizomycotina</taxon>
        <taxon>Dothideomycetes</taxon>
        <taxon>Pleosporomycetidae</taxon>
        <taxon>Pleosporales</taxon>
        <taxon>Pleosporales incertae sedis</taxon>
        <taxon>Massariosphaeria</taxon>
    </lineage>
</organism>
<evidence type="ECO:0000313" key="2">
    <source>
        <dbReference type="Proteomes" id="UP000481861"/>
    </source>
</evidence>
<dbReference type="Proteomes" id="UP000481861">
    <property type="component" value="Unassembled WGS sequence"/>
</dbReference>
<dbReference type="EMBL" id="JAADJZ010000002">
    <property type="protein sequence ID" value="KAF2877277.1"/>
    <property type="molecule type" value="Genomic_DNA"/>
</dbReference>
<keyword evidence="2" id="KW-1185">Reference proteome</keyword>
<protein>
    <submittedName>
        <fullName evidence="1">Uncharacterized protein</fullName>
    </submittedName>
</protein>
<reference evidence="1 2" key="1">
    <citation type="submission" date="2020-01" db="EMBL/GenBank/DDBJ databases">
        <authorList>
            <consortium name="DOE Joint Genome Institute"/>
            <person name="Haridas S."/>
            <person name="Albert R."/>
            <person name="Binder M."/>
            <person name="Bloem J."/>
            <person name="Labutti K."/>
            <person name="Salamov A."/>
            <person name="Andreopoulos B."/>
            <person name="Baker S.E."/>
            <person name="Barry K."/>
            <person name="Bills G."/>
            <person name="Bluhm B.H."/>
            <person name="Cannon C."/>
            <person name="Castanera R."/>
            <person name="Culley D.E."/>
            <person name="Daum C."/>
            <person name="Ezra D."/>
            <person name="Gonzalez J.B."/>
            <person name="Henrissat B."/>
            <person name="Kuo A."/>
            <person name="Liang C."/>
            <person name="Lipzen A."/>
            <person name="Lutzoni F."/>
            <person name="Magnuson J."/>
            <person name="Mondo S."/>
            <person name="Nolan M."/>
            <person name="Ohm R."/>
            <person name="Pangilinan J."/>
            <person name="Park H.-J.H."/>
            <person name="Ramirez L."/>
            <person name="Alfaro M."/>
            <person name="Sun H."/>
            <person name="Tritt A."/>
            <person name="Yoshinaga Y."/>
            <person name="Zwiers L.-H.L."/>
            <person name="Turgeon B.G."/>
            <person name="Goodwin S.B."/>
            <person name="Spatafora J.W."/>
            <person name="Crous P.W."/>
            <person name="Grigoriev I.V."/>
        </authorList>
    </citation>
    <scope>NUCLEOTIDE SEQUENCE [LARGE SCALE GENOMIC DNA]</scope>
    <source>
        <strain evidence="1 2">CBS 611.86</strain>
    </source>
</reference>
<sequence>MENAKYVQRSAKSLDFAAQNRMPRTIEIVVSLTNNLEHPFEPMRERVELNTSKIAHALETLEQFYLDAEEDLVCASREDFYLDAEETFVRVNSICVASAGFLGAKDPDQLMYNMVPIRVDEAELKEITDWEIDELGFTDVGLRVLPEMSKEVWVEEWLERGAPGLSGHYEIRRTKRKASEFEENS</sequence>
<name>A0A7C8IE10_9PLEO</name>
<dbReference type="AlphaFoldDB" id="A0A7C8IE10"/>
<gene>
    <name evidence="1" type="ORF">BDV95DRAFT_142244</name>
</gene>
<proteinExistence type="predicted"/>
<comment type="caution">
    <text evidence="1">The sequence shown here is derived from an EMBL/GenBank/DDBJ whole genome shotgun (WGS) entry which is preliminary data.</text>
</comment>
<evidence type="ECO:0000313" key="1">
    <source>
        <dbReference type="EMBL" id="KAF2877277.1"/>
    </source>
</evidence>
<accession>A0A7C8IE10</accession>